<keyword evidence="2" id="KW-1185">Reference proteome</keyword>
<dbReference type="RefSeq" id="WP_106595479.1">
    <property type="nucleotide sequence ID" value="NZ_PYAS01000005.1"/>
</dbReference>
<sequence length="93" mass="10688">MNERFSASGLMNPFFPDEITFGEKGVTFKVRKLFRSNDNFVFYSDISGVEIDSGMFFSTIRIIPRMRPEIIINNFTKGDAKKVKELILTKVQA</sequence>
<reference evidence="1 2" key="1">
    <citation type="submission" date="2018-03" db="EMBL/GenBank/DDBJ databases">
        <title>Genomic Encyclopedia of Archaeal and Bacterial Type Strains, Phase II (KMG-II): from individual species to whole genera.</title>
        <authorList>
            <person name="Goeker M."/>
        </authorList>
    </citation>
    <scope>NUCLEOTIDE SEQUENCE [LARGE SCALE GENOMIC DNA]</scope>
    <source>
        <strain evidence="1 2">DSM 29057</strain>
    </source>
</reference>
<dbReference type="AlphaFoldDB" id="A0A2P8G5B7"/>
<protein>
    <recommendedName>
        <fullName evidence="3">PH (Pleckstrin Homology) domain-containing protein</fullName>
    </recommendedName>
</protein>
<dbReference type="EMBL" id="PYAS01000005">
    <property type="protein sequence ID" value="PSL29168.1"/>
    <property type="molecule type" value="Genomic_DNA"/>
</dbReference>
<accession>A0A2P8G5B7</accession>
<proteinExistence type="predicted"/>
<evidence type="ECO:0000313" key="2">
    <source>
        <dbReference type="Proteomes" id="UP000241964"/>
    </source>
</evidence>
<evidence type="ECO:0008006" key="3">
    <source>
        <dbReference type="Google" id="ProtNLM"/>
    </source>
</evidence>
<name>A0A2P8G5B7_9BACT</name>
<gene>
    <name evidence="1" type="ORF">CLV60_1053</name>
</gene>
<dbReference type="OrthoDB" id="960406at2"/>
<evidence type="ECO:0000313" key="1">
    <source>
        <dbReference type="EMBL" id="PSL29168.1"/>
    </source>
</evidence>
<organism evidence="1 2">
    <name type="scientific">Dyadobacter jiangsuensis</name>
    <dbReference type="NCBI Taxonomy" id="1591085"/>
    <lineage>
        <taxon>Bacteria</taxon>
        <taxon>Pseudomonadati</taxon>
        <taxon>Bacteroidota</taxon>
        <taxon>Cytophagia</taxon>
        <taxon>Cytophagales</taxon>
        <taxon>Spirosomataceae</taxon>
        <taxon>Dyadobacter</taxon>
    </lineage>
</organism>
<comment type="caution">
    <text evidence="1">The sequence shown here is derived from an EMBL/GenBank/DDBJ whole genome shotgun (WGS) entry which is preliminary data.</text>
</comment>
<dbReference type="Proteomes" id="UP000241964">
    <property type="component" value="Unassembled WGS sequence"/>
</dbReference>